<dbReference type="Pfam" id="PF02423">
    <property type="entry name" value="OCD_Mu_crystall"/>
    <property type="match status" value="1"/>
</dbReference>
<dbReference type="InterPro" id="IPR003462">
    <property type="entry name" value="ODC_Mu_crystall"/>
</dbReference>
<dbReference type="EC" id="4.3.1.28" evidence="1"/>
<name>A0A1X6ZNM3_9RHOB</name>
<dbReference type="GO" id="GO:0005737">
    <property type="term" value="C:cytoplasm"/>
    <property type="evidence" value="ECO:0007669"/>
    <property type="project" value="TreeGrafter"/>
</dbReference>
<dbReference type="InterPro" id="IPR014334">
    <property type="entry name" value="Ectoine_EutC"/>
</dbReference>
<sequence length="330" mass="34805">MPDIKILTETELRKLVPLDMSAIDCVEAGFAALSAGTVEMPPILSLDVHENNGEVDVKTAHIQGAESFTIKMSPGFYDNPKIGLPTTNGIMVVFSAKTGQVEALLLDNGYLTETRTAAAGAVAARHLARQDASRLCVVGAGAQARLQVTAINQVRPLTHVDVWARDSEKAEKAAEDIAAMLGIETSFTHQIEDAVCAADIIVTTTPAKEPLIFADWLTTGQLVIAMGSDQEGKFELEPALIARADYYIPDRLAQTRVLGEARAAIDAGVIASDADFPELGDVVAGKLPEYDAADSLTVCDLTGTGVQDAAIATLARQRAEAAGRGATFTS</sequence>
<dbReference type="Proteomes" id="UP000193061">
    <property type="component" value="Unassembled WGS sequence"/>
</dbReference>
<accession>A0A1X6ZNM3</accession>
<dbReference type="NCBIfam" id="TIGR02992">
    <property type="entry name" value="ectoine_eutC"/>
    <property type="match status" value="1"/>
</dbReference>
<dbReference type="PANTHER" id="PTHR13812">
    <property type="entry name" value="KETIMINE REDUCTASE MU-CRYSTALLIN"/>
    <property type="match status" value="1"/>
</dbReference>
<proteinExistence type="predicted"/>
<protein>
    <submittedName>
        <fullName evidence="1">L-lysine cyclodeaminase</fullName>
        <ecNumber evidence="1">4.3.1.28</ecNumber>
    </submittedName>
</protein>
<dbReference type="Gene3D" id="3.40.50.720">
    <property type="entry name" value="NAD(P)-binding Rossmann-like Domain"/>
    <property type="match status" value="1"/>
</dbReference>
<dbReference type="OrthoDB" id="9809203at2"/>
<dbReference type="InterPro" id="IPR023401">
    <property type="entry name" value="ODC_N"/>
</dbReference>
<dbReference type="PANTHER" id="PTHR13812:SF19">
    <property type="entry name" value="KETIMINE REDUCTASE MU-CRYSTALLIN"/>
    <property type="match status" value="1"/>
</dbReference>
<keyword evidence="2" id="KW-1185">Reference proteome</keyword>
<evidence type="ECO:0000313" key="2">
    <source>
        <dbReference type="Proteomes" id="UP000193061"/>
    </source>
</evidence>
<dbReference type="GO" id="GO:0016829">
    <property type="term" value="F:lyase activity"/>
    <property type="evidence" value="ECO:0007669"/>
    <property type="project" value="UniProtKB-KW"/>
</dbReference>
<dbReference type="SUPFAM" id="SSF51735">
    <property type="entry name" value="NAD(P)-binding Rossmann-fold domains"/>
    <property type="match status" value="1"/>
</dbReference>
<reference evidence="1 2" key="1">
    <citation type="submission" date="2017-03" db="EMBL/GenBank/DDBJ databases">
        <authorList>
            <person name="Afonso C.L."/>
            <person name="Miller P.J."/>
            <person name="Scott M.A."/>
            <person name="Spackman E."/>
            <person name="Goraichik I."/>
            <person name="Dimitrov K.M."/>
            <person name="Suarez D.L."/>
            <person name="Swayne D.E."/>
        </authorList>
    </citation>
    <scope>NUCLEOTIDE SEQUENCE [LARGE SCALE GENOMIC DNA]</scope>
    <source>
        <strain evidence="1 2">CECT 7450</strain>
    </source>
</reference>
<dbReference type="InterPro" id="IPR036291">
    <property type="entry name" value="NAD(P)-bd_dom_sf"/>
</dbReference>
<organism evidence="1 2">
    <name type="scientific">Roseovarius albus</name>
    <dbReference type="NCBI Taxonomy" id="1247867"/>
    <lineage>
        <taxon>Bacteria</taxon>
        <taxon>Pseudomonadati</taxon>
        <taxon>Pseudomonadota</taxon>
        <taxon>Alphaproteobacteria</taxon>
        <taxon>Rhodobacterales</taxon>
        <taxon>Roseobacteraceae</taxon>
        <taxon>Roseovarius</taxon>
    </lineage>
</organism>
<keyword evidence="1" id="KW-0456">Lyase</keyword>
<dbReference type="PIRSF" id="PIRSF001439">
    <property type="entry name" value="CryM"/>
    <property type="match status" value="1"/>
</dbReference>
<dbReference type="EMBL" id="FWFX01000009">
    <property type="protein sequence ID" value="SLN56386.1"/>
    <property type="molecule type" value="Genomic_DNA"/>
</dbReference>
<dbReference type="NCBIfam" id="NF006141">
    <property type="entry name" value="PRK08291.1"/>
    <property type="match status" value="1"/>
</dbReference>
<dbReference type="AlphaFoldDB" id="A0A1X6ZNM3"/>
<evidence type="ECO:0000313" key="1">
    <source>
        <dbReference type="EMBL" id="SLN56386.1"/>
    </source>
</evidence>
<gene>
    <name evidence="1" type="primary">rapL_3</name>
    <name evidence="1" type="ORF">ROA7450_02920</name>
</gene>
<dbReference type="RefSeq" id="WP_085806536.1">
    <property type="nucleotide sequence ID" value="NZ_FWFX01000009.1"/>
</dbReference>
<dbReference type="Gene3D" id="3.30.1780.10">
    <property type="entry name" value="ornithine cyclodeaminase, domain 1"/>
    <property type="match status" value="1"/>
</dbReference>